<dbReference type="RefSeq" id="WP_258554275.1">
    <property type="nucleotide sequence ID" value="NZ_UGHZ01000005.1"/>
</dbReference>
<reference evidence="3 4" key="1">
    <citation type="submission" date="2018-06" db="EMBL/GenBank/DDBJ databases">
        <authorList>
            <consortium name="Pathogen Informatics"/>
            <person name="Doyle S."/>
        </authorList>
    </citation>
    <scope>NUCLEOTIDE SEQUENCE [LARGE SCALE GENOMIC DNA]</scope>
    <source>
        <strain evidence="3 4">NCTC12221</strain>
    </source>
</reference>
<dbReference type="EMBL" id="UGHZ01000005">
    <property type="protein sequence ID" value="STP13768.1"/>
    <property type="molecule type" value="Genomic_DNA"/>
</dbReference>
<sequence length="270" mass="30087">MGNILEIYNHSTQQALANANNAASLVMETHKTAMQNNTNTINAINETLRESERNAIEREKNDIANNQAIDNSFQQNYLPRMYSYIDSGMSSQQLMEQMDKDLAAHRAASGYKSNTKHYSLAEMAVGGVAMGSVAAAKGTWQGLKNTQEYIDKKSKEWTEQYTQYKERKQGEKNYNALPQEEKDALAQQARQNLASKQEHPYGIKFNDDGTFQDPLNPRNIKAEDLARDYFGTSGGVGYSALDNINAIVNPQLQGGNKPLNFNSTSSNKGK</sequence>
<feature type="region of interest" description="Disordered" evidence="2">
    <location>
        <begin position="189"/>
        <end position="217"/>
    </location>
</feature>
<feature type="region of interest" description="Disordered" evidence="2">
    <location>
        <begin position="250"/>
        <end position="270"/>
    </location>
</feature>
<feature type="coiled-coil region" evidence="1">
    <location>
        <begin position="34"/>
        <end position="61"/>
    </location>
</feature>
<evidence type="ECO:0000313" key="4">
    <source>
        <dbReference type="Proteomes" id="UP000255335"/>
    </source>
</evidence>
<organism evidence="3 4">
    <name type="scientific">Helicobacter cinaedi</name>
    <dbReference type="NCBI Taxonomy" id="213"/>
    <lineage>
        <taxon>Bacteria</taxon>
        <taxon>Pseudomonadati</taxon>
        <taxon>Campylobacterota</taxon>
        <taxon>Epsilonproteobacteria</taxon>
        <taxon>Campylobacterales</taxon>
        <taxon>Helicobacteraceae</taxon>
        <taxon>Helicobacter</taxon>
    </lineage>
</organism>
<dbReference type="Proteomes" id="UP000255335">
    <property type="component" value="Unassembled WGS sequence"/>
</dbReference>
<proteinExistence type="predicted"/>
<protein>
    <submittedName>
        <fullName evidence="3">Uncharacterized protein</fullName>
    </submittedName>
</protein>
<evidence type="ECO:0000256" key="2">
    <source>
        <dbReference type="SAM" id="MobiDB-lite"/>
    </source>
</evidence>
<name>A0A377JWC7_9HELI</name>
<accession>A0A377JWC7</accession>
<keyword evidence="1" id="KW-0175">Coiled coil</keyword>
<evidence type="ECO:0000313" key="3">
    <source>
        <dbReference type="EMBL" id="STP13768.1"/>
    </source>
</evidence>
<evidence type="ECO:0000256" key="1">
    <source>
        <dbReference type="SAM" id="Coils"/>
    </source>
</evidence>
<feature type="compositionally biased region" description="Basic and acidic residues" evidence="2">
    <location>
        <begin position="196"/>
        <end position="207"/>
    </location>
</feature>
<gene>
    <name evidence="3" type="ORF">NCTC12221_01846</name>
</gene>
<dbReference type="AlphaFoldDB" id="A0A377JWC7"/>